<accession>A0A0W8FDF3</accession>
<dbReference type="AlphaFoldDB" id="A0A0W8FDF3"/>
<feature type="transmembrane region" description="Helical" evidence="1">
    <location>
        <begin position="31"/>
        <end position="51"/>
    </location>
</feature>
<feature type="transmembrane region" description="Helical" evidence="1">
    <location>
        <begin position="7"/>
        <end position="25"/>
    </location>
</feature>
<keyword evidence="1" id="KW-0472">Membrane</keyword>
<reference evidence="2" key="1">
    <citation type="journal article" date="2015" name="Proc. Natl. Acad. Sci. U.S.A.">
        <title>Networks of energetic and metabolic interactions define dynamics in microbial communities.</title>
        <authorList>
            <person name="Embree M."/>
            <person name="Liu J.K."/>
            <person name="Al-Bassam M.M."/>
            <person name="Zengler K."/>
        </authorList>
    </citation>
    <scope>NUCLEOTIDE SEQUENCE</scope>
</reference>
<protein>
    <submittedName>
        <fullName evidence="2">Uncharacterized protein</fullName>
    </submittedName>
</protein>
<keyword evidence="1" id="KW-0812">Transmembrane</keyword>
<name>A0A0W8FDF3_9ZZZZ</name>
<comment type="caution">
    <text evidence="2">The sequence shown here is derived from an EMBL/GenBank/DDBJ whole genome shotgun (WGS) entry which is preliminary data.</text>
</comment>
<proteinExistence type="predicted"/>
<organism evidence="2">
    <name type="scientific">hydrocarbon metagenome</name>
    <dbReference type="NCBI Taxonomy" id="938273"/>
    <lineage>
        <taxon>unclassified sequences</taxon>
        <taxon>metagenomes</taxon>
        <taxon>ecological metagenomes</taxon>
    </lineage>
</organism>
<evidence type="ECO:0000313" key="2">
    <source>
        <dbReference type="EMBL" id="KUG18896.1"/>
    </source>
</evidence>
<gene>
    <name evidence="2" type="ORF">ASZ90_011390</name>
</gene>
<sequence length="104" mass="12024">MEIREHFIEIILTIVMVISTVVLVLRFWQDLTIAVAATFMTLSLGGLFISLSIKIRHLDENVVARERTMRVNLEEISKTMNTKYDNTVSHLEGIVDGLSRRMYR</sequence>
<evidence type="ECO:0000256" key="1">
    <source>
        <dbReference type="SAM" id="Phobius"/>
    </source>
</evidence>
<keyword evidence="1" id="KW-1133">Transmembrane helix</keyword>
<dbReference type="EMBL" id="LNQE01001349">
    <property type="protein sequence ID" value="KUG18896.1"/>
    <property type="molecule type" value="Genomic_DNA"/>
</dbReference>